<evidence type="ECO:0000259" key="4">
    <source>
        <dbReference type="Pfam" id="PF00205"/>
    </source>
</evidence>
<keyword evidence="8" id="KW-1185">Reference proteome</keyword>
<dbReference type="STRING" id="994479.GCA_000194155_05414"/>
<dbReference type="FunFam" id="3.40.50.970:FF:000007">
    <property type="entry name" value="Acetolactate synthase"/>
    <property type="match status" value="1"/>
</dbReference>
<protein>
    <submittedName>
        <fullName evidence="7">Acetolactate synthase-1/2/3 large subunit</fullName>
    </submittedName>
</protein>
<dbReference type="Proteomes" id="UP000233786">
    <property type="component" value="Unassembled WGS sequence"/>
</dbReference>
<evidence type="ECO:0000256" key="3">
    <source>
        <dbReference type="RuleBase" id="RU362132"/>
    </source>
</evidence>
<comment type="caution">
    <text evidence="7">The sequence shown here is derived from an EMBL/GenBank/DDBJ whole genome shotgun (WGS) entry which is preliminary data.</text>
</comment>
<dbReference type="GO" id="GO:0000287">
    <property type="term" value="F:magnesium ion binding"/>
    <property type="evidence" value="ECO:0007669"/>
    <property type="project" value="InterPro"/>
</dbReference>
<evidence type="ECO:0000256" key="1">
    <source>
        <dbReference type="ARBA" id="ARBA00007812"/>
    </source>
</evidence>
<organism evidence="7 8">
    <name type="scientific">Saccharopolyspora spinosa</name>
    <dbReference type="NCBI Taxonomy" id="60894"/>
    <lineage>
        <taxon>Bacteria</taxon>
        <taxon>Bacillati</taxon>
        <taxon>Actinomycetota</taxon>
        <taxon>Actinomycetes</taxon>
        <taxon>Pseudonocardiales</taxon>
        <taxon>Pseudonocardiaceae</taxon>
        <taxon>Saccharopolyspora</taxon>
    </lineage>
</organism>
<feature type="domain" description="Thiamine pyrophosphate enzyme central" evidence="4">
    <location>
        <begin position="198"/>
        <end position="325"/>
    </location>
</feature>
<dbReference type="GO" id="GO:0009099">
    <property type="term" value="P:L-valine biosynthetic process"/>
    <property type="evidence" value="ECO:0007669"/>
    <property type="project" value="TreeGrafter"/>
</dbReference>
<dbReference type="GO" id="GO:0009097">
    <property type="term" value="P:isoleucine biosynthetic process"/>
    <property type="evidence" value="ECO:0007669"/>
    <property type="project" value="TreeGrafter"/>
</dbReference>
<evidence type="ECO:0000259" key="6">
    <source>
        <dbReference type="Pfam" id="PF02776"/>
    </source>
</evidence>
<evidence type="ECO:0000313" key="8">
    <source>
        <dbReference type="Proteomes" id="UP000233786"/>
    </source>
</evidence>
<dbReference type="InterPro" id="IPR029061">
    <property type="entry name" value="THDP-binding"/>
</dbReference>
<feature type="domain" description="Thiamine pyrophosphate enzyme N-terminal TPP-binding" evidence="6">
    <location>
        <begin position="1"/>
        <end position="108"/>
    </location>
</feature>
<dbReference type="AlphaFoldDB" id="A0A2N3Y064"/>
<evidence type="ECO:0000256" key="2">
    <source>
        <dbReference type="ARBA" id="ARBA00023052"/>
    </source>
</evidence>
<dbReference type="InterPro" id="IPR012001">
    <property type="entry name" value="Thiamin_PyroP_enz_TPP-bd_dom"/>
</dbReference>
<dbReference type="Pfam" id="PF02776">
    <property type="entry name" value="TPP_enzyme_N"/>
    <property type="match status" value="1"/>
</dbReference>
<accession>A0A2N3Y064</accession>
<feature type="domain" description="Thiamine pyrophosphate enzyme TPP-binding" evidence="5">
    <location>
        <begin position="392"/>
        <end position="538"/>
    </location>
</feature>
<keyword evidence="2 3" id="KW-0786">Thiamine pyrophosphate</keyword>
<dbReference type="Pfam" id="PF02775">
    <property type="entry name" value="TPP_enzyme_C"/>
    <property type="match status" value="1"/>
</dbReference>
<proteinExistence type="inferred from homology"/>
<dbReference type="EMBL" id="PJNB01000001">
    <property type="protein sequence ID" value="PKW16302.1"/>
    <property type="molecule type" value="Genomic_DNA"/>
</dbReference>
<dbReference type="InterPro" id="IPR011766">
    <property type="entry name" value="TPP_enzyme_TPP-bd"/>
</dbReference>
<dbReference type="GO" id="GO:0030976">
    <property type="term" value="F:thiamine pyrophosphate binding"/>
    <property type="evidence" value="ECO:0007669"/>
    <property type="project" value="InterPro"/>
</dbReference>
<sequence length="567" mass="60935">MRVADYIVEYIRERNVRTVFMLSGTGSIFLDEAIAKADALTCVCARHEAAATLMGTGASKLTGDIGVAVVTSGPGAANAMAGLIDAWADAVPVLVLAGQVESRHIDRSARSFGIQGYNVVDCVRPVTKYAVVVDDPVQIRAHLDRAFHEALTGRPGPVWLDVPLDVQAAEIDPAALAGFEAPAPEPWSNGPAETAAVVLDELRGASRPIFVVGQGVRQARAQGELAALVEHLGVPTVCTRLGYDLLPYRSEAVMGQGGIRGRPHVERVMREADLVVSLGASLSTGLVGEHRDAFSPQARVVMVDLDADQFDRANVAVDVRLRMDLLGLLTEMNRQIEHDRTGLEWPQWRNHCRELKEKSPSAATLATEPINSYYFVNRLEAQAGRDAVFVVDTGSAYYVTGQTLEFNDDQREVTSAAFLNMGAAVPMAVGASFAAAGARVITIVGDGAIELNIQELATISDYERDIKVFVLNNGGYSSIRESQDALCTDRVLDEPAPLDFRAVAAAFRIPYHRLSAVDALDDDLAALLGPPGPALIEVICDSRQKLMRPAAAHDIRTHDGVTIPTRC</sequence>
<name>A0A2N3Y064_SACSN</name>
<dbReference type="SUPFAM" id="SSF52467">
    <property type="entry name" value="DHS-like NAD/FAD-binding domain"/>
    <property type="match status" value="1"/>
</dbReference>
<dbReference type="CDD" id="cd00568">
    <property type="entry name" value="TPP_enzymes"/>
    <property type="match status" value="1"/>
</dbReference>
<dbReference type="PANTHER" id="PTHR18968">
    <property type="entry name" value="THIAMINE PYROPHOSPHATE ENZYMES"/>
    <property type="match status" value="1"/>
</dbReference>
<dbReference type="CDD" id="cd07035">
    <property type="entry name" value="TPP_PYR_POX_like"/>
    <property type="match status" value="1"/>
</dbReference>
<dbReference type="GO" id="GO:0005948">
    <property type="term" value="C:acetolactate synthase complex"/>
    <property type="evidence" value="ECO:0007669"/>
    <property type="project" value="TreeGrafter"/>
</dbReference>
<dbReference type="PANTHER" id="PTHR18968:SF142">
    <property type="entry name" value="ACETOLACTATE SYNTHASE"/>
    <property type="match status" value="1"/>
</dbReference>
<gene>
    <name evidence="7" type="ORF">A8926_4120</name>
</gene>
<dbReference type="InterPro" id="IPR045229">
    <property type="entry name" value="TPP_enz"/>
</dbReference>
<dbReference type="GO" id="GO:0050660">
    <property type="term" value="F:flavin adenine dinucleotide binding"/>
    <property type="evidence" value="ECO:0007669"/>
    <property type="project" value="TreeGrafter"/>
</dbReference>
<comment type="similarity">
    <text evidence="1 3">Belongs to the TPP enzyme family.</text>
</comment>
<dbReference type="Gene3D" id="3.40.50.1220">
    <property type="entry name" value="TPP-binding domain"/>
    <property type="match status" value="1"/>
</dbReference>
<evidence type="ECO:0000259" key="5">
    <source>
        <dbReference type="Pfam" id="PF02775"/>
    </source>
</evidence>
<dbReference type="InterPro" id="IPR012000">
    <property type="entry name" value="Thiamin_PyroP_enz_cen_dom"/>
</dbReference>
<dbReference type="InterPro" id="IPR029035">
    <property type="entry name" value="DHS-like_NAD/FAD-binding_dom"/>
</dbReference>
<dbReference type="Gene3D" id="3.40.50.970">
    <property type="match status" value="2"/>
</dbReference>
<evidence type="ECO:0000313" key="7">
    <source>
        <dbReference type="EMBL" id="PKW16302.1"/>
    </source>
</evidence>
<dbReference type="GO" id="GO:0003984">
    <property type="term" value="F:acetolactate synthase activity"/>
    <property type="evidence" value="ECO:0007669"/>
    <property type="project" value="TreeGrafter"/>
</dbReference>
<dbReference type="SUPFAM" id="SSF52518">
    <property type="entry name" value="Thiamin diphosphate-binding fold (THDP-binding)"/>
    <property type="match status" value="2"/>
</dbReference>
<dbReference type="Pfam" id="PF00205">
    <property type="entry name" value="TPP_enzyme_M"/>
    <property type="match status" value="1"/>
</dbReference>
<reference evidence="7" key="1">
    <citation type="submission" date="2017-12" db="EMBL/GenBank/DDBJ databases">
        <title>Sequencing the genomes of 1000 Actinobacteria strains.</title>
        <authorList>
            <person name="Klenk H.-P."/>
        </authorList>
    </citation>
    <scope>NUCLEOTIDE SEQUENCE [LARGE SCALE GENOMIC DNA]</scope>
    <source>
        <strain evidence="7">DSM 44228</strain>
    </source>
</reference>